<gene>
    <name evidence="3" type="ORF">RM543_15240</name>
</gene>
<comment type="caution">
    <text evidence="3">The sequence shown here is derived from an EMBL/GenBank/DDBJ whole genome shotgun (WGS) entry which is preliminary data.</text>
</comment>
<dbReference type="EMBL" id="JAVRHL010000003">
    <property type="protein sequence ID" value="MDT0684042.1"/>
    <property type="molecule type" value="Genomic_DNA"/>
</dbReference>
<dbReference type="SUPFAM" id="SSF51306">
    <property type="entry name" value="LexA/Signal peptidase"/>
    <property type="match status" value="1"/>
</dbReference>
<dbReference type="InterPro" id="IPR036286">
    <property type="entry name" value="LexA/Signal_pep-like_sf"/>
</dbReference>
<protein>
    <submittedName>
        <fullName evidence="3">S26 family signal peptidase</fullName>
    </submittedName>
</protein>
<feature type="chain" id="PRO_5047219223" evidence="1">
    <location>
        <begin position="21"/>
        <end position="168"/>
    </location>
</feature>
<proteinExistence type="predicted"/>
<dbReference type="InterPro" id="IPR019533">
    <property type="entry name" value="Peptidase_S26"/>
</dbReference>
<organism evidence="3 4">
    <name type="scientific">Tropicimonas omnivorans</name>
    <dbReference type="NCBI Taxonomy" id="3075590"/>
    <lineage>
        <taxon>Bacteria</taxon>
        <taxon>Pseudomonadati</taxon>
        <taxon>Pseudomonadota</taxon>
        <taxon>Alphaproteobacteria</taxon>
        <taxon>Rhodobacterales</taxon>
        <taxon>Roseobacteraceae</taxon>
        <taxon>Tropicimonas</taxon>
    </lineage>
</organism>
<sequence length="168" mass="17965">MRIVAMLSATLCAGTLSTVAIDVAPRVIWNASASVPVGLYAVLPTSSPQLGDLVLVEPPEDLARYLDRRGYLPRGLPMLKRVAALPGQTICRNGAIVRLDGKAVAAARAEDSRGRSLPSWSGCHRLRQGQVFLLNVDTPDSLDGRYFGPLPVSALRGRAVPIRTRATP</sequence>
<dbReference type="Pfam" id="PF10502">
    <property type="entry name" value="Peptidase_S26"/>
    <property type="match status" value="1"/>
</dbReference>
<dbReference type="RefSeq" id="WP_311693124.1">
    <property type="nucleotide sequence ID" value="NZ_JAVRHL010000003.1"/>
</dbReference>
<feature type="signal peptide" evidence="1">
    <location>
        <begin position="1"/>
        <end position="20"/>
    </location>
</feature>
<reference evidence="3 4" key="1">
    <citation type="submission" date="2023-09" db="EMBL/GenBank/DDBJ databases">
        <authorList>
            <person name="Rey-Velasco X."/>
        </authorList>
    </citation>
    <scope>NUCLEOTIDE SEQUENCE [LARGE SCALE GENOMIC DNA]</scope>
    <source>
        <strain evidence="3 4">F158</strain>
    </source>
</reference>
<accession>A0ABU3DLQ1</accession>
<evidence type="ECO:0000313" key="3">
    <source>
        <dbReference type="EMBL" id="MDT0684042.1"/>
    </source>
</evidence>
<keyword evidence="1" id="KW-0732">Signal</keyword>
<keyword evidence="4" id="KW-1185">Reference proteome</keyword>
<evidence type="ECO:0000313" key="4">
    <source>
        <dbReference type="Proteomes" id="UP001265259"/>
    </source>
</evidence>
<name>A0ABU3DLQ1_9RHOB</name>
<evidence type="ECO:0000259" key="2">
    <source>
        <dbReference type="Pfam" id="PF10502"/>
    </source>
</evidence>
<dbReference type="Proteomes" id="UP001265259">
    <property type="component" value="Unassembled WGS sequence"/>
</dbReference>
<feature type="domain" description="Peptidase S26" evidence="2">
    <location>
        <begin position="3"/>
        <end position="160"/>
    </location>
</feature>
<evidence type="ECO:0000256" key="1">
    <source>
        <dbReference type="SAM" id="SignalP"/>
    </source>
</evidence>
<dbReference type="Gene3D" id="2.10.109.10">
    <property type="entry name" value="Umud Fragment, subunit A"/>
    <property type="match status" value="1"/>
</dbReference>